<dbReference type="PANTHER" id="PTHR31571">
    <property type="entry name" value="ALTERED INHERITANCE OF MITOCHONDRIA PROTEIN 6"/>
    <property type="match status" value="1"/>
</dbReference>
<keyword evidence="12" id="KW-1185">Reference proteome</keyword>
<comment type="subcellular location">
    <subcellularLocation>
        <location evidence="1">Nucleus</location>
    </subcellularLocation>
</comment>
<evidence type="ECO:0000256" key="7">
    <source>
        <dbReference type="ARBA" id="ARBA00023163"/>
    </source>
</evidence>
<feature type="region of interest" description="Disordered" evidence="10">
    <location>
        <begin position="69"/>
        <end position="90"/>
    </location>
</feature>
<dbReference type="GO" id="GO:0006355">
    <property type="term" value="P:regulation of DNA-templated transcription"/>
    <property type="evidence" value="ECO:0007669"/>
    <property type="project" value="InterPro"/>
</dbReference>
<accession>A0AAX4KJ63</accession>
<organism evidence="11 12">
    <name type="scientific">Kwoniella europaea PYCC6329</name>
    <dbReference type="NCBI Taxonomy" id="1423913"/>
    <lineage>
        <taxon>Eukaryota</taxon>
        <taxon>Fungi</taxon>
        <taxon>Dikarya</taxon>
        <taxon>Basidiomycota</taxon>
        <taxon>Agaricomycotina</taxon>
        <taxon>Tremellomycetes</taxon>
        <taxon>Tremellales</taxon>
        <taxon>Cryptococcaceae</taxon>
        <taxon>Kwoniella</taxon>
    </lineage>
</organism>
<protein>
    <recommendedName>
        <fullName evidence="2">histone acetyltransferase</fullName>
        <ecNumber evidence="2">2.3.1.48</ecNumber>
    </recommendedName>
</protein>
<dbReference type="GeneID" id="91102519"/>
<dbReference type="EMBL" id="CP144089">
    <property type="protein sequence ID" value="WWD05635.1"/>
    <property type="molecule type" value="Genomic_DNA"/>
</dbReference>
<evidence type="ECO:0000256" key="1">
    <source>
        <dbReference type="ARBA" id="ARBA00004123"/>
    </source>
</evidence>
<dbReference type="EC" id="2.3.1.48" evidence="2"/>
<dbReference type="GO" id="GO:0006974">
    <property type="term" value="P:DNA damage response"/>
    <property type="evidence" value="ECO:0007669"/>
    <property type="project" value="UniProtKB-KW"/>
</dbReference>
<keyword evidence="5" id="KW-0007">Acetylation</keyword>
<feature type="compositionally biased region" description="Low complexity" evidence="10">
    <location>
        <begin position="447"/>
        <end position="463"/>
    </location>
</feature>
<evidence type="ECO:0000256" key="3">
    <source>
        <dbReference type="ARBA" id="ARBA00022679"/>
    </source>
</evidence>
<reference evidence="11 12" key="1">
    <citation type="submission" date="2024-01" db="EMBL/GenBank/DDBJ databases">
        <title>Comparative genomics of Cryptococcus and Kwoniella reveals pathogenesis evolution and contrasting modes of karyotype evolution via chromosome fusion or intercentromeric recombination.</title>
        <authorList>
            <person name="Coelho M.A."/>
            <person name="David-Palma M."/>
            <person name="Shea T."/>
            <person name="Bowers K."/>
            <person name="McGinley-Smith S."/>
            <person name="Mohammad A.W."/>
            <person name="Gnirke A."/>
            <person name="Yurkov A.M."/>
            <person name="Nowrousian M."/>
            <person name="Sun S."/>
            <person name="Cuomo C.A."/>
            <person name="Heitman J."/>
        </authorList>
    </citation>
    <scope>NUCLEOTIDE SEQUENCE [LARGE SCALE GENOMIC DNA]</scope>
    <source>
        <strain evidence="11 12">PYCC6329</strain>
    </source>
</reference>
<sequence length="565" mass="62367">MTITTSSLRAHLLQSLSTLPNRHDLGLTILVSEPKKTTSIFPHTPIPPKCFQQDFLIVLSSDLPSNANIKPQDQDSADAPSSSTTTSLFEQDESPKKVLVSAISANLYTFPSSSSTASSILYISKVDSSGYSPSALPLTRLLIVSFFNFFLLHVQNVRIQLFARSQNQYLFANSSQGGGKKVLSGAGLCKWWKNVYEECVISYIKLKSTNSTKEGEQEEGIRLNYLLPGYEQVESLNLLGKGKDLPERLKWEYKPPFDNPITSTGNTNASTNSRNLPVSLATLIPSLPDDPKTRFLEELVTDSFQQNPNPLKQRPQQQKQGESSSGSASVKKSKKEIELEEELNQRQSSHIALSKIDKKEFWERIGFRQECAGDVTGFFTLEMSGKNKINGDVETTISKITGETGGEKNEQSSTIIPPIRPTTEIVDPITSLDPESEKVSIAQPKDIPISSNSIPSSVPASQSTDRPDTIPKEPLLRIEIINRLLTALTNLDFANLTLAIEGSEIWLKQVKSIVKGEIGEKSSEGCFGLIPRKVDLPESGGAGLVRKERQEEKVTMLMPRKKKKV</sequence>
<evidence type="ECO:0000256" key="8">
    <source>
        <dbReference type="ARBA" id="ARBA00023242"/>
    </source>
</evidence>
<dbReference type="InterPro" id="IPR051236">
    <property type="entry name" value="HAT_RTT109-like"/>
</dbReference>
<evidence type="ECO:0000256" key="5">
    <source>
        <dbReference type="ARBA" id="ARBA00022990"/>
    </source>
</evidence>
<dbReference type="PANTHER" id="PTHR31571:SF2">
    <property type="entry name" value="HISTONE ACETYLTRANSFERASE RTT109"/>
    <property type="match status" value="1"/>
</dbReference>
<comment type="catalytic activity">
    <reaction evidence="9">
        <text>L-lysyl-[histone] + acetyl-CoA = N(6)-acetyl-L-lysyl-[histone] + CoA + H(+)</text>
        <dbReference type="Rhea" id="RHEA:21992"/>
        <dbReference type="Rhea" id="RHEA-COMP:9845"/>
        <dbReference type="Rhea" id="RHEA-COMP:11338"/>
        <dbReference type="ChEBI" id="CHEBI:15378"/>
        <dbReference type="ChEBI" id="CHEBI:29969"/>
        <dbReference type="ChEBI" id="CHEBI:57287"/>
        <dbReference type="ChEBI" id="CHEBI:57288"/>
        <dbReference type="ChEBI" id="CHEBI:61930"/>
        <dbReference type="EC" id="2.3.1.48"/>
    </reaction>
    <physiologicalReaction direction="left-to-right" evidence="9">
        <dbReference type="Rhea" id="RHEA:21993"/>
    </physiologicalReaction>
</comment>
<dbReference type="PROSITE" id="PS51728">
    <property type="entry name" value="RTT109_HAT"/>
    <property type="match status" value="1"/>
</dbReference>
<dbReference type="AlphaFoldDB" id="A0AAX4KJ63"/>
<gene>
    <name evidence="11" type="ORF">V865_003716</name>
</gene>
<dbReference type="Proteomes" id="UP001358614">
    <property type="component" value="Chromosome 1"/>
</dbReference>
<evidence type="ECO:0000313" key="12">
    <source>
        <dbReference type="Proteomes" id="UP001358614"/>
    </source>
</evidence>
<keyword evidence="8" id="KW-0539">Nucleus</keyword>
<evidence type="ECO:0000313" key="11">
    <source>
        <dbReference type="EMBL" id="WWD05635.1"/>
    </source>
</evidence>
<evidence type="ECO:0000256" key="4">
    <source>
        <dbReference type="ARBA" id="ARBA00022763"/>
    </source>
</evidence>
<keyword evidence="3" id="KW-0808">Transferase</keyword>
<feature type="compositionally biased region" description="Low complexity" evidence="10">
    <location>
        <begin position="262"/>
        <end position="274"/>
    </location>
</feature>
<keyword evidence="7" id="KW-0804">Transcription</keyword>
<proteinExistence type="predicted"/>
<feature type="region of interest" description="Disordered" evidence="10">
    <location>
        <begin position="253"/>
        <end position="274"/>
    </location>
</feature>
<keyword evidence="4" id="KW-0227">DNA damage</keyword>
<evidence type="ECO:0000256" key="9">
    <source>
        <dbReference type="ARBA" id="ARBA00048940"/>
    </source>
</evidence>
<dbReference type="InterPro" id="IPR016849">
    <property type="entry name" value="Rtt109"/>
</dbReference>
<name>A0AAX4KJ63_9TREE</name>
<evidence type="ECO:0000256" key="2">
    <source>
        <dbReference type="ARBA" id="ARBA00013184"/>
    </source>
</evidence>
<dbReference type="KEGG" id="ker:91102519"/>
<feature type="compositionally biased region" description="Low complexity" evidence="10">
    <location>
        <begin position="77"/>
        <end position="87"/>
    </location>
</feature>
<dbReference type="RefSeq" id="XP_066083602.1">
    <property type="nucleotide sequence ID" value="XM_066227505.1"/>
</dbReference>
<dbReference type="GO" id="GO:0005634">
    <property type="term" value="C:nucleus"/>
    <property type="evidence" value="ECO:0007669"/>
    <property type="project" value="UniProtKB-SubCell"/>
</dbReference>
<dbReference type="Pfam" id="PF08214">
    <property type="entry name" value="HAT_KAT11"/>
    <property type="match status" value="1"/>
</dbReference>
<dbReference type="GO" id="GO:0032931">
    <property type="term" value="F:histone H3K56 acetyltransferase activity"/>
    <property type="evidence" value="ECO:0007669"/>
    <property type="project" value="TreeGrafter"/>
</dbReference>
<dbReference type="SMART" id="SM01250">
    <property type="entry name" value="KAT11"/>
    <property type="match status" value="1"/>
</dbReference>
<feature type="region of interest" description="Disordered" evidence="10">
    <location>
        <begin position="303"/>
        <end position="350"/>
    </location>
</feature>
<evidence type="ECO:0000256" key="10">
    <source>
        <dbReference type="SAM" id="MobiDB-lite"/>
    </source>
</evidence>
<evidence type="ECO:0000256" key="6">
    <source>
        <dbReference type="ARBA" id="ARBA00023015"/>
    </source>
</evidence>
<keyword evidence="6" id="KW-0805">Transcription regulation</keyword>
<feature type="compositionally biased region" description="Low complexity" evidence="10">
    <location>
        <begin position="316"/>
        <end position="330"/>
    </location>
</feature>
<dbReference type="InterPro" id="IPR013178">
    <property type="entry name" value="Histone_AcTrfase_Rtt109/CBP"/>
</dbReference>
<feature type="region of interest" description="Disordered" evidence="10">
    <location>
        <begin position="434"/>
        <end position="470"/>
    </location>
</feature>